<dbReference type="SUPFAM" id="SSF52283">
    <property type="entry name" value="Formate/glycerate dehydrogenase catalytic domain-like"/>
    <property type="match status" value="1"/>
</dbReference>
<dbReference type="Proteomes" id="UP001589838">
    <property type="component" value="Unassembled WGS sequence"/>
</dbReference>
<proteinExistence type="inferred from homology"/>
<dbReference type="PROSITE" id="PS00065">
    <property type="entry name" value="D_2_HYDROXYACID_DH_1"/>
    <property type="match status" value="1"/>
</dbReference>
<protein>
    <submittedName>
        <fullName evidence="6">2-hydroxyacid dehydrogenase</fullName>
        <ecNumber evidence="6">1.1.1.-</ecNumber>
    </submittedName>
</protein>
<accession>A0ABV6KAS7</accession>
<dbReference type="InterPro" id="IPR029752">
    <property type="entry name" value="D-isomer_DH_CS1"/>
</dbReference>
<sequence length="328" mass="36587">MKPRVFTQNPLPQDIQAYLNEHVELKIWDKTDSLTREQLLNELSDVDGLLTSGTAINEELLEQAPQLRVVSSISVGYNHFDTKAMKEYGVIGTHTPYVLDDTVSDLVISLMLSAARRVPELDALTKRGGWEKGKDQEMFGVDVHHKKLGIIGMGRIGETIAKRAKYGFDMDVTYFNRTRKKEVEEKLNISYQSMDDLLCESDFIVLMVPLTKDTKQLIGAREFQLMKKSAIFINASRGQTVDEQALVDALQTGEILAAGLDVYDQEPINENNPLLKMKNVVTLPHIGSATSETRHAMAMLAAKNIVAALTGEGSYYAVKELQGVEVRL</sequence>
<keyword evidence="7" id="KW-1185">Reference proteome</keyword>
<dbReference type="InterPro" id="IPR006140">
    <property type="entry name" value="D-isomer_DH_NAD-bd"/>
</dbReference>
<name>A0ABV6KAS7_9BACI</name>
<dbReference type="CDD" id="cd05301">
    <property type="entry name" value="GDH"/>
    <property type="match status" value="1"/>
</dbReference>
<evidence type="ECO:0000313" key="7">
    <source>
        <dbReference type="Proteomes" id="UP001589838"/>
    </source>
</evidence>
<evidence type="ECO:0000256" key="2">
    <source>
        <dbReference type="ARBA" id="ARBA00023002"/>
    </source>
</evidence>
<evidence type="ECO:0000259" key="4">
    <source>
        <dbReference type="Pfam" id="PF00389"/>
    </source>
</evidence>
<evidence type="ECO:0000256" key="1">
    <source>
        <dbReference type="ARBA" id="ARBA00005854"/>
    </source>
</evidence>
<dbReference type="SUPFAM" id="SSF51735">
    <property type="entry name" value="NAD(P)-binding Rossmann-fold domains"/>
    <property type="match status" value="1"/>
</dbReference>
<dbReference type="GO" id="GO:0016491">
    <property type="term" value="F:oxidoreductase activity"/>
    <property type="evidence" value="ECO:0007669"/>
    <property type="project" value="UniProtKB-KW"/>
</dbReference>
<dbReference type="PANTHER" id="PTHR10996">
    <property type="entry name" value="2-HYDROXYACID DEHYDROGENASE-RELATED"/>
    <property type="match status" value="1"/>
</dbReference>
<dbReference type="EMBL" id="JBHLUX010000020">
    <property type="protein sequence ID" value="MFC0470418.1"/>
    <property type="molecule type" value="Genomic_DNA"/>
</dbReference>
<dbReference type="RefSeq" id="WP_335960335.1">
    <property type="nucleotide sequence ID" value="NZ_JAXBLX010000009.1"/>
</dbReference>
<evidence type="ECO:0000313" key="6">
    <source>
        <dbReference type="EMBL" id="MFC0470418.1"/>
    </source>
</evidence>
<reference evidence="6 7" key="1">
    <citation type="submission" date="2024-09" db="EMBL/GenBank/DDBJ databases">
        <authorList>
            <person name="Sun Q."/>
            <person name="Mori K."/>
        </authorList>
    </citation>
    <scope>NUCLEOTIDE SEQUENCE [LARGE SCALE GENOMIC DNA]</scope>
    <source>
        <strain evidence="6 7">NCAIM B.02610</strain>
    </source>
</reference>
<gene>
    <name evidence="6" type="ORF">ACFFHM_07755</name>
</gene>
<dbReference type="Pfam" id="PF00389">
    <property type="entry name" value="2-Hacid_dh"/>
    <property type="match status" value="1"/>
</dbReference>
<organism evidence="6 7">
    <name type="scientific">Halalkalibacter kiskunsagensis</name>
    <dbReference type="NCBI Taxonomy" id="1548599"/>
    <lineage>
        <taxon>Bacteria</taxon>
        <taxon>Bacillati</taxon>
        <taxon>Bacillota</taxon>
        <taxon>Bacilli</taxon>
        <taxon>Bacillales</taxon>
        <taxon>Bacillaceae</taxon>
        <taxon>Halalkalibacter</taxon>
    </lineage>
</organism>
<dbReference type="EC" id="1.1.1.-" evidence="6"/>
<dbReference type="InterPro" id="IPR006139">
    <property type="entry name" value="D-isomer_2_OHA_DH_cat_dom"/>
</dbReference>
<feature type="domain" description="D-isomer specific 2-hydroxyacid dehydrogenase NAD-binding" evidence="5">
    <location>
        <begin position="108"/>
        <end position="287"/>
    </location>
</feature>
<dbReference type="InterPro" id="IPR050223">
    <property type="entry name" value="D-isomer_2-hydroxyacid_DH"/>
</dbReference>
<feature type="domain" description="D-isomer specific 2-hydroxyacid dehydrogenase catalytic" evidence="4">
    <location>
        <begin position="9"/>
        <end position="318"/>
    </location>
</feature>
<dbReference type="PANTHER" id="PTHR10996:SF283">
    <property type="entry name" value="GLYOXYLATE_HYDROXYPYRUVATE REDUCTASE B"/>
    <property type="match status" value="1"/>
</dbReference>
<dbReference type="Gene3D" id="3.40.50.720">
    <property type="entry name" value="NAD(P)-binding Rossmann-like Domain"/>
    <property type="match status" value="2"/>
</dbReference>
<dbReference type="Pfam" id="PF02826">
    <property type="entry name" value="2-Hacid_dh_C"/>
    <property type="match status" value="1"/>
</dbReference>
<evidence type="ECO:0000256" key="3">
    <source>
        <dbReference type="RuleBase" id="RU003719"/>
    </source>
</evidence>
<comment type="similarity">
    <text evidence="1 3">Belongs to the D-isomer specific 2-hydroxyacid dehydrogenase family.</text>
</comment>
<dbReference type="InterPro" id="IPR036291">
    <property type="entry name" value="NAD(P)-bd_dom_sf"/>
</dbReference>
<keyword evidence="2 3" id="KW-0560">Oxidoreductase</keyword>
<comment type="caution">
    <text evidence="6">The sequence shown here is derived from an EMBL/GenBank/DDBJ whole genome shotgun (WGS) entry which is preliminary data.</text>
</comment>
<evidence type="ECO:0000259" key="5">
    <source>
        <dbReference type="Pfam" id="PF02826"/>
    </source>
</evidence>